<keyword evidence="2" id="KW-0479">Metal-binding</keyword>
<feature type="domain" description="BED-type" evidence="9">
    <location>
        <begin position="1"/>
        <end position="53"/>
    </location>
</feature>
<evidence type="ECO:0000313" key="11">
    <source>
        <dbReference type="Proteomes" id="UP001443914"/>
    </source>
</evidence>
<keyword evidence="5" id="KW-0805">Transcription regulation</keyword>
<evidence type="ECO:0000259" key="9">
    <source>
        <dbReference type="PROSITE" id="PS50808"/>
    </source>
</evidence>
<organism evidence="10 11">
    <name type="scientific">Saponaria officinalis</name>
    <name type="common">Common soapwort</name>
    <name type="synonym">Lychnis saponaria</name>
    <dbReference type="NCBI Taxonomy" id="3572"/>
    <lineage>
        <taxon>Eukaryota</taxon>
        <taxon>Viridiplantae</taxon>
        <taxon>Streptophyta</taxon>
        <taxon>Embryophyta</taxon>
        <taxon>Tracheophyta</taxon>
        <taxon>Spermatophyta</taxon>
        <taxon>Magnoliopsida</taxon>
        <taxon>eudicotyledons</taxon>
        <taxon>Gunneridae</taxon>
        <taxon>Pentapetalae</taxon>
        <taxon>Caryophyllales</taxon>
        <taxon>Caryophyllaceae</taxon>
        <taxon>Caryophylleae</taxon>
        <taxon>Saponaria</taxon>
    </lineage>
</organism>
<keyword evidence="7" id="KW-0539">Nucleus</keyword>
<dbReference type="GO" id="GO:0008270">
    <property type="term" value="F:zinc ion binding"/>
    <property type="evidence" value="ECO:0007669"/>
    <property type="project" value="UniProtKB-KW"/>
</dbReference>
<keyword evidence="11" id="KW-1185">Reference proteome</keyword>
<keyword evidence="6" id="KW-0804">Transcription</keyword>
<sequence length="220" mass="26035">SSVVWSHYFLTTNKLRAKCRYCGLIYIAKSKNETSHLIRHMNSCRHRLKSDQISMDEFRDKPNAPKQYTYNYDEYSAELSRMIIQTEEPFLLAEHNAFNRYIKKNQPEHKATSRKTVRSNAMKQHCELKYKLISDFANMTCRFNLTADAWDSGCDYSYICITAHWIDREWNLQKRIISFSKLEFPHNAINMHNIIMNSICEYNIKSKILSITFDNATSMT</sequence>
<protein>
    <recommendedName>
        <fullName evidence="9">BED-type domain-containing protein</fullName>
    </recommendedName>
</protein>
<gene>
    <name evidence="10" type="ORF">RND81_12G014900</name>
</gene>
<evidence type="ECO:0000256" key="5">
    <source>
        <dbReference type="ARBA" id="ARBA00023015"/>
    </source>
</evidence>
<evidence type="ECO:0000256" key="7">
    <source>
        <dbReference type="ARBA" id="ARBA00023242"/>
    </source>
</evidence>
<evidence type="ECO:0000256" key="2">
    <source>
        <dbReference type="ARBA" id="ARBA00022723"/>
    </source>
</evidence>
<dbReference type="AlphaFoldDB" id="A0AAW1H5Z0"/>
<keyword evidence="3 8" id="KW-0863">Zinc-finger</keyword>
<proteinExistence type="predicted"/>
<dbReference type="SMART" id="SM00614">
    <property type="entry name" value="ZnF_BED"/>
    <property type="match status" value="1"/>
</dbReference>
<dbReference type="GO" id="GO:0009791">
    <property type="term" value="P:post-embryonic development"/>
    <property type="evidence" value="ECO:0007669"/>
    <property type="project" value="UniProtKB-ARBA"/>
</dbReference>
<dbReference type="SUPFAM" id="SSF53098">
    <property type="entry name" value="Ribonuclease H-like"/>
    <property type="match status" value="1"/>
</dbReference>
<dbReference type="InterPro" id="IPR036236">
    <property type="entry name" value="Znf_C2H2_sf"/>
</dbReference>
<dbReference type="EMBL" id="JBDFQZ010000012">
    <property type="protein sequence ID" value="KAK9671230.1"/>
    <property type="molecule type" value="Genomic_DNA"/>
</dbReference>
<feature type="non-terminal residue" evidence="10">
    <location>
        <position position="220"/>
    </location>
</feature>
<evidence type="ECO:0000313" key="10">
    <source>
        <dbReference type="EMBL" id="KAK9671230.1"/>
    </source>
</evidence>
<evidence type="ECO:0000256" key="8">
    <source>
        <dbReference type="PROSITE-ProRule" id="PRU00027"/>
    </source>
</evidence>
<feature type="non-terminal residue" evidence="10">
    <location>
        <position position="1"/>
    </location>
</feature>
<evidence type="ECO:0000256" key="4">
    <source>
        <dbReference type="ARBA" id="ARBA00022833"/>
    </source>
</evidence>
<name>A0AAW1H5Z0_SAPOF</name>
<dbReference type="InterPro" id="IPR012337">
    <property type="entry name" value="RNaseH-like_sf"/>
</dbReference>
<dbReference type="Pfam" id="PF02892">
    <property type="entry name" value="zf-BED"/>
    <property type="match status" value="1"/>
</dbReference>
<dbReference type="PROSITE" id="PS50808">
    <property type="entry name" value="ZF_BED"/>
    <property type="match status" value="1"/>
</dbReference>
<evidence type="ECO:0000256" key="1">
    <source>
        <dbReference type="ARBA" id="ARBA00004123"/>
    </source>
</evidence>
<accession>A0AAW1H5Z0</accession>
<dbReference type="SUPFAM" id="SSF57667">
    <property type="entry name" value="beta-beta-alpha zinc fingers"/>
    <property type="match status" value="1"/>
</dbReference>
<comment type="subcellular location">
    <subcellularLocation>
        <location evidence="1">Nucleus</location>
    </subcellularLocation>
</comment>
<evidence type="ECO:0000256" key="6">
    <source>
        <dbReference type="ARBA" id="ARBA00023163"/>
    </source>
</evidence>
<comment type="caution">
    <text evidence="10">The sequence shown here is derived from an EMBL/GenBank/DDBJ whole genome shotgun (WGS) entry which is preliminary data.</text>
</comment>
<dbReference type="InterPro" id="IPR052035">
    <property type="entry name" value="ZnF_BED_domain_contain"/>
</dbReference>
<reference evidence="10" key="1">
    <citation type="submission" date="2024-03" db="EMBL/GenBank/DDBJ databases">
        <title>WGS assembly of Saponaria officinalis var. Norfolk2.</title>
        <authorList>
            <person name="Jenkins J."/>
            <person name="Shu S."/>
            <person name="Grimwood J."/>
            <person name="Barry K."/>
            <person name="Goodstein D."/>
            <person name="Schmutz J."/>
            <person name="Leebens-Mack J."/>
            <person name="Osbourn A."/>
        </authorList>
    </citation>
    <scope>NUCLEOTIDE SEQUENCE [LARGE SCALE GENOMIC DNA]</scope>
    <source>
        <strain evidence="10">JIC</strain>
    </source>
</reference>
<dbReference type="GO" id="GO:0003677">
    <property type="term" value="F:DNA binding"/>
    <property type="evidence" value="ECO:0007669"/>
    <property type="project" value="InterPro"/>
</dbReference>
<keyword evidence="4" id="KW-0862">Zinc</keyword>
<dbReference type="PANTHER" id="PTHR46481">
    <property type="entry name" value="ZINC FINGER BED DOMAIN-CONTAINING PROTEIN 4"/>
    <property type="match status" value="1"/>
</dbReference>
<dbReference type="GO" id="GO:0005634">
    <property type="term" value="C:nucleus"/>
    <property type="evidence" value="ECO:0007669"/>
    <property type="project" value="UniProtKB-SubCell"/>
</dbReference>
<evidence type="ECO:0000256" key="3">
    <source>
        <dbReference type="ARBA" id="ARBA00022771"/>
    </source>
</evidence>
<dbReference type="PANTHER" id="PTHR46481:SF10">
    <property type="entry name" value="ZINC FINGER BED DOMAIN-CONTAINING PROTEIN 39"/>
    <property type="match status" value="1"/>
</dbReference>
<dbReference type="Proteomes" id="UP001443914">
    <property type="component" value="Unassembled WGS sequence"/>
</dbReference>
<dbReference type="InterPro" id="IPR003656">
    <property type="entry name" value="Znf_BED"/>
</dbReference>